<protein>
    <submittedName>
        <fullName evidence="1">Uncharacterized protein</fullName>
    </submittedName>
</protein>
<dbReference type="HOGENOM" id="CLU_055211_4_0_1"/>
<evidence type="ECO:0000313" key="2">
    <source>
        <dbReference type="Proteomes" id="UP000005238"/>
    </source>
</evidence>
<dbReference type="Proteomes" id="UP000005238">
    <property type="component" value="Unassembled WGS sequence"/>
</dbReference>
<organism evidence="1 2">
    <name type="scientific">Phytophthora ramorum</name>
    <name type="common">Sudden oak death agent</name>
    <dbReference type="NCBI Taxonomy" id="164328"/>
    <lineage>
        <taxon>Eukaryota</taxon>
        <taxon>Sar</taxon>
        <taxon>Stramenopiles</taxon>
        <taxon>Oomycota</taxon>
        <taxon>Peronosporomycetes</taxon>
        <taxon>Peronosporales</taxon>
        <taxon>Peronosporaceae</taxon>
        <taxon>Phytophthora</taxon>
    </lineage>
</organism>
<dbReference type="EnsemblProtists" id="Phyra79466">
    <property type="protein sequence ID" value="Phyra79466"/>
    <property type="gene ID" value="Phyra79466"/>
</dbReference>
<proteinExistence type="predicted"/>
<dbReference type="EMBL" id="DS566037">
    <property type="status" value="NOT_ANNOTATED_CDS"/>
    <property type="molecule type" value="Genomic_DNA"/>
</dbReference>
<keyword evidence="2" id="KW-1185">Reference proteome</keyword>
<accession>H3GRH4</accession>
<name>H3GRH4_PHYRM</name>
<reference evidence="2" key="1">
    <citation type="journal article" date="2006" name="Science">
        <title>Phytophthora genome sequences uncover evolutionary origins and mechanisms of pathogenesis.</title>
        <authorList>
            <person name="Tyler B.M."/>
            <person name="Tripathy S."/>
            <person name="Zhang X."/>
            <person name="Dehal P."/>
            <person name="Jiang R.H."/>
            <person name="Aerts A."/>
            <person name="Arredondo F.D."/>
            <person name="Baxter L."/>
            <person name="Bensasson D."/>
            <person name="Beynon J.L."/>
            <person name="Chapman J."/>
            <person name="Damasceno C.M."/>
            <person name="Dorrance A.E."/>
            <person name="Dou D."/>
            <person name="Dickerman A.W."/>
            <person name="Dubchak I.L."/>
            <person name="Garbelotto M."/>
            <person name="Gijzen M."/>
            <person name="Gordon S.G."/>
            <person name="Govers F."/>
            <person name="Grunwald N.J."/>
            <person name="Huang W."/>
            <person name="Ivors K.L."/>
            <person name="Jones R.W."/>
            <person name="Kamoun S."/>
            <person name="Krampis K."/>
            <person name="Lamour K.H."/>
            <person name="Lee M.K."/>
            <person name="McDonald W.H."/>
            <person name="Medina M."/>
            <person name="Meijer H.J."/>
            <person name="Nordberg E.K."/>
            <person name="Maclean D.J."/>
            <person name="Ospina-Giraldo M.D."/>
            <person name="Morris P.F."/>
            <person name="Phuntumart V."/>
            <person name="Putnam N.H."/>
            <person name="Rash S."/>
            <person name="Rose J.K."/>
            <person name="Sakihama Y."/>
            <person name="Salamov A.A."/>
            <person name="Savidor A."/>
            <person name="Scheuring C.F."/>
            <person name="Smith B.M."/>
            <person name="Sobral B.W."/>
            <person name="Terry A."/>
            <person name="Torto-Alalibo T.A."/>
            <person name="Win J."/>
            <person name="Xu Z."/>
            <person name="Zhang H."/>
            <person name="Grigoriev I.V."/>
            <person name="Rokhsar D.S."/>
            <person name="Boore J.L."/>
        </authorList>
    </citation>
    <scope>NUCLEOTIDE SEQUENCE [LARGE SCALE GENOMIC DNA]</scope>
    <source>
        <strain evidence="2">Pr102</strain>
    </source>
</reference>
<dbReference type="AlphaFoldDB" id="H3GRH4"/>
<sequence>MTPPPTSATPQTPPLVSREAKQFERNSAKKRVLDAFLAGHDWLGVAASNAVSVTTARRITAKGSIEQQPRGGVWTACIKMTVEVMSKLEEYLDEQADMTMAVMKDRLLSDLSVDSFGKSDNIYIVFHDEILFQQPLECLDMTRNGHLEVVKWL</sequence>
<reference evidence="1" key="2">
    <citation type="submission" date="2015-06" db="UniProtKB">
        <authorList>
            <consortium name="EnsemblProtists"/>
        </authorList>
    </citation>
    <scope>IDENTIFICATION</scope>
    <source>
        <strain evidence="1">Pr102</strain>
    </source>
</reference>
<dbReference type="InParanoid" id="H3GRH4"/>
<evidence type="ECO:0000313" key="1">
    <source>
        <dbReference type="EnsemblProtists" id="Phyra79466"/>
    </source>
</evidence>